<dbReference type="GO" id="GO:0015628">
    <property type="term" value="P:protein secretion by the type II secretion system"/>
    <property type="evidence" value="ECO:0007669"/>
    <property type="project" value="InterPro"/>
</dbReference>
<keyword evidence="2" id="KW-0472">Membrane</keyword>
<keyword evidence="4" id="KW-1185">Reference proteome</keyword>
<dbReference type="GO" id="GO:0015627">
    <property type="term" value="C:type II protein secretion system complex"/>
    <property type="evidence" value="ECO:0007669"/>
    <property type="project" value="InterPro"/>
</dbReference>
<keyword evidence="2" id="KW-1133">Transmembrane helix</keyword>
<dbReference type="RefSeq" id="WP_135547710.1">
    <property type="nucleotide sequence ID" value="NZ_SPQQ01000004.1"/>
</dbReference>
<feature type="transmembrane region" description="Helical" evidence="2">
    <location>
        <begin position="12"/>
        <end position="34"/>
    </location>
</feature>
<sequence>MNYIKQDNGFTLIEVLAVIIIIGVLGAVAIPKLVSSTTNARQKADVATAHQVKAALDRFQLDTGAYPIDTDLTIKDGVVTGEEFIPKYISKLDTSTTQQAAPSGGKKGFGTAQLEKDYSIPNPELATNTIMIYLSSDGLAAEVRAYDETLKNVLWTSAN</sequence>
<dbReference type="PRINTS" id="PR00813">
    <property type="entry name" value="BCTERIALGSPG"/>
</dbReference>
<reference evidence="3 4" key="1">
    <citation type="submission" date="2019-03" db="EMBL/GenBank/DDBJ databases">
        <title>Draft Genome Sequence of Desulfosporosinus fructosivorans Strain 63.6F, Isolated from Marine Sediment in the Baltic Sea.</title>
        <authorList>
            <person name="Hausmann B."/>
            <person name="Vandieken V."/>
            <person name="Pjevac P."/>
            <person name="Schreck K."/>
            <person name="Herbold C.W."/>
            <person name="Loy A."/>
        </authorList>
    </citation>
    <scope>NUCLEOTIDE SEQUENCE [LARGE SCALE GENOMIC DNA]</scope>
    <source>
        <strain evidence="3 4">63.6F</strain>
    </source>
</reference>
<evidence type="ECO:0000313" key="4">
    <source>
        <dbReference type="Proteomes" id="UP000298460"/>
    </source>
</evidence>
<dbReference type="OrthoDB" id="1797950at2"/>
<dbReference type="SUPFAM" id="SSF54523">
    <property type="entry name" value="Pili subunits"/>
    <property type="match status" value="1"/>
</dbReference>
<gene>
    <name evidence="3" type="ORF">E4K67_14055</name>
</gene>
<organism evidence="3 4">
    <name type="scientific">Desulfosporosinus fructosivorans</name>
    <dbReference type="NCBI Taxonomy" id="2018669"/>
    <lineage>
        <taxon>Bacteria</taxon>
        <taxon>Bacillati</taxon>
        <taxon>Bacillota</taxon>
        <taxon>Clostridia</taxon>
        <taxon>Eubacteriales</taxon>
        <taxon>Desulfitobacteriaceae</taxon>
        <taxon>Desulfosporosinus</taxon>
    </lineage>
</organism>
<dbReference type="InterPro" id="IPR045584">
    <property type="entry name" value="Pilin-like"/>
</dbReference>
<evidence type="ECO:0000256" key="2">
    <source>
        <dbReference type="SAM" id="Phobius"/>
    </source>
</evidence>
<name>A0A4Z0R879_9FIRM</name>
<protein>
    <submittedName>
        <fullName evidence="3">Prepilin-type N-terminal cleavage/methylation domain-containing protein</fullName>
    </submittedName>
</protein>
<dbReference type="InterPro" id="IPR000983">
    <property type="entry name" value="Bac_GSPG_pilin"/>
</dbReference>
<dbReference type="AlphaFoldDB" id="A0A4Z0R879"/>
<comment type="caution">
    <text evidence="3">The sequence shown here is derived from an EMBL/GenBank/DDBJ whole genome shotgun (WGS) entry which is preliminary data.</text>
</comment>
<accession>A0A4Z0R879</accession>
<keyword evidence="2" id="KW-0812">Transmembrane</keyword>
<dbReference type="NCBIfam" id="TIGR02532">
    <property type="entry name" value="IV_pilin_GFxxxE"/>
    <property type="match status" value="1"/>
</dbReference>
<dbReference type="EMBL" id="SPQQ01000004">
    <property type="protein sequence ID" value="TGE37826.1"/>
    <property type="molecule type" value="Genomic_DNA"/>
</dbReference>
<dbReference type="Gene3D" id="3.30.700.10">
    <property type="entry name" value="Glycoprotein, Type 4 Pilin"/>
    <property type="match status" value="1"/>
</dbReference>
<evidence type="ECO:0000256" key="1">
    <source>
        <dbReference type="ARBA" id="ARBA00022481"/>
    </source>
</evidence>
<dbReference type="Pfam" id="PF07963">
    <property type="entry name" value="N_methyl"/>
    <property type="match status" value="1"/>
</dbReference>
<dbReference type="Proteomes" id="UP000298460">
    <property type="component" value="Unassembled WGS sequence"/>
</dbReference>
<evidence type="ECO:0000313" key="3">
    <source>
        <dbReference type="EMBL" id="TGE37826.1"/>
    </source>
</evidence>
<keyword evidence="1" id="KW-0488">Methylation</keyword>
<proteinExistence type="predicted"/>
<dbReference type="InterPro" id="IPR012902">
    <property type="entry name" value="N_methyl_site"/>
</dbReference>